<dbReference type="SUPFAM" id="SSF51182">
    <property type="entry name" value="RmlC-like cupins"/>
    <property type="match status" value="1"/>
</dbReference>
<feature type="binding site" evidence="7">
    <location>
        <position position="91"/>
    </location>
    <ligand>
        <name>Fe cation</name>
        <dbReference type="ChEBI" id="CHEBI:24875"/>
        <note>catalytic</note>
    </ligand>
</feature>
<evidence type="ECO:0000256" key="6">
    <source>
        <dbReference type="PIRSR" id="PIRSR610300-50"/>
    </source>
</evidence>
<keyword evidence="6" id="KW-0883">Thioether bond</keyword>
<evidence type="ECO:0000256" key="3">
    <source>
        <dbReference type="ARBA" id="ARBA00022964"/>
    </source>
</evidence>
<gene>
    <name evidence="8" type="ORF">HNP84_004633</name>
</gene>
<dbReference type="Pfam" id="PF05995">
    <property type="entry name" value="CDO_I"/>
    <property type="match status" value="1"/>
</dbReference>
<keyword evidence="3" id="KW-0223">Dioxygenase</keyword>
<dbReference type="PANTHER" id="PTHR12918:SF1">
    <property type="entry name" value="CYSTEINE DIOXYGENASE TYPE 1"/>
    <property type="match status" value="1"/>
</dbReference>
<evidence type="ECO:0000313" key="8">
    <source>
        <dbReference type="EMBL" id="MBB5134899.1"/>
    </source>
</evidence>
<name>A0A840P7B8_9ACTN</name>
<dbReference type="RefSeq" id="WP_185051770.1">
    <property type="nucleotide sequence ID" value="NZ_BAABIX010000004.1"/>
</dbReference>
<keyword evidence="4" id="KW-0560">Oxidoreductase</keyword>
<feature type="cross-link" description="3'-(S-cysteinyl)-tyrosine (Cys-Tyr)" evidence="6">
    <location>
        <begin position="95"/>
        <end position="157"/>
    </location>
</feature>
<evidence type="ECO:0000256" key="1">
    <source>
        <dbReference type="ARBA" id="ARBA00006622"/>
    </source>
</evidence>
<keyword evidence="2 7" id="KW-0479">Metal-binding</keyword>
<evidence type="ECO:0000256" key="5">
    <source>
        <dbReference type="ARBA" id="ARBA00023004"/>
    </source>
</evidence>
<reference evidence="8 9" key="1">
    <citation type="submission" date="2020-08" db="EMBL/GenBank/DDBJ databases">
        <title>Genomic Encyclopedia of Type Strains, Phase IV (KMG-IV): sequencing the most valuable type-strain genomes for metagenomic binning, comparative biology and taxonomic classification.</title>
        <authorList>
            <person name="Goeker M."/>
        </authorList>
    </citation>
    <scope>NUCLEOTIDE SEQUENCE [LARGE SCALE GENOMIC DNA]</scope>
    <source>
        <strain evidence="8 9">DSM 45615</strain>
    </source>
</reference>
<feature type="binding site" evidence="7">
    <location>
        <position position="89"/>
    </location>
    <ligand>
        <name>Fe cation</name>
        <dbReference type="ChEBI" id="CHEBI:24875"/>
        <note>catalytic</note>
    </ligand>
</feature>
<evidence type="ECO:0000256" key="4">
    <source>
        <dbReference type="ARBA" id="ARBA00023002"/>
    </source>
</evidence>
<keyword evidence="9" id="KW-1185">Reference proteome</keyword>
<feature type="binding site" evidence="7">
    <location>
        <position position="141"/>
    </location>
    <ligand>
        <name>Fe cation</name>
        <dbReference type="ChEBI" id="CHEBI:24875"/>
        <note>catalytic</note>
    </ligand>
</feature>
<comment type="similarity">
    <text evidence="1">Belongs to the cysteine dioxygenase family.</text>
</comment>
<dbReference type="InterPro" id="IPR014710">
    <property type="entry name" value="RmlC-like_jellyroll"/>
</dbReference>
<dbReference type="PANTHER" id="PTHR12918">
    <property type="entry name" value="CYSTEINE DIOXYGENASE"/>
    <property type="match status" value="1"/>
</dbReference>
<protein>
    <submittedName>
        <fullName evidence="8">Putative metal-dependent enzyme (Double-stranded beta helix superfamily)</fullName>
    </submittedName>
</protein>
<accession>A0A840P7B8</accession>
<dbReference type="InterPro" id="IPR011051">
    <property type="entry name" value="RmlC_Cupin_sf"/>
</dbReference>
<dbReference type="GO" id="GO:0008198">
    <property type="term" value="F:ferrous iron binding"/>
    <property type="evidence" value="ECO:0007669"/>
    <property type="project" value="TreeGrafter"/>
</dbReference>
<proteinExistence type="inferred from homology"/>
<keyword evidence="5 7" id="KW-0408">Iron</keyword>
<sequence length="177" mass="18746">MNQTTTIARPGLAPLVTGIRALAGLGTPPADTARAVAGHLRANLPGPDILSEEERLGSPDGYVVHVLHTEESFSIAAVVWRPGQETAIHDHVAWCVFGVLSGIEYETLYRLAPDGTHLTEIGRVANRPGEVSGFAPPGDIHSVRNTSGETGVSLHVYGADLARLGSSVRRAYTLPVR</sequence>
<dbReference type="InterPro" id="IPR010300">
    <property type="entry name" value="CDO_1"/>
</dbReference>
<evidence type="ECO:0000256" key="2">
    <source>
        <dbReference type="ARBA" id="ARBA00022723"/>
    </source>
</evidence>
<organism evidence="8 9">
    <name type="scientific">Thermocatellispora tengchongensis</name>
    <dbReference type="NCBI Taxonomy" id="1073253"/>
    <lineage>
        <taxon>Bacteria</taxon>
        <taxon>Bacillati</taxon>
        <taxon>Actinomycetota</taxon>
        <taxon>Actinomycetes</taxon>
        <taxon>Streptosporangiales</taxon>
        <taxon>Streptosporangiaceae</taxon>
        <taxon>Thermocatellispora</taxon>
    </lineage>
</organism>
<comment type="caution">
    <text evidence="8">The sequence shown here is derived from an EMBL/GenBank/DDBJ whole genome shotgun (WGS) entry which is preliminary data.</text>
</comment>
<dbReference type="Gene3D" id="2.60.120.10">
    <property type="entry name" value="Jelly Rolls"/>
    <property type="match status" value="1"/>
</dbReference>
<dbReference type="CDD" id="cd10548">
    <property type="entry name" value="cupin_CDO"/>
    <property type="match status" value="1"/>
</dbReference>
<dbReference type="GO" id="GO:0016702">
    <property type="term" value="F:oxidoreductase activity, acting on single donors with incorporation of molecular oxygen, incorporation of two atoms of oxygen"/>
    <property type="evidence" value="ECO:0007669"/>
    <property type="project" value="InterPro"/>
</dbReference>
<evidence type="ECO:0000313" key="9">
    <source>
        <dbReference type="Proteomes" id="UP000578449"/>
    </source>
</evidence>
<dbReference type="Proteomes" id="UP000578449">
    <property type="component" value="Unassembled WGS sequence"/>
</dbReference>
<evidence type="ECO:0000256" key="7">
    <source>
        <dbReference type="PIRSR" id="PIRSR610300-51"/>
    </source>
</evidence>
<dbReference type="AlphaFoldDB" id="A0A840P7B8"/>
<dbReference type="EMBL" id="JACHGN010000009">
    <property type="protein sequence ID" value="MBB5134899.1"/>
    <property type="molecule type" value="Genomic_DNA"/>
</dbReference>